<dbReference type="AlphaFoldDB" id="A0A641AN56"/>
<keyword evidence="2" id="KW-1185">Reference proteome</keyword>
<dbReference type="RefSeq" id="WP_129182945.1">
    <property type="nucleotide sequence ID" value="NZ_JAGIOG010000001.1"/>
</dbReference>
<proteinExistence type="predicted"/>
<gene>
    <name evidence="1" type="ORF">ESP62_007935</name>
</gene>
<evidence type="ECO:0000313" key="2">
    <source>
        <dbReference type="Proteomes" id="UP001515100"/>
    </source>
</evidence>
<dbReference type="OrthoDB" id="5190552at2"/>
<reference evidence="1" key="1">
    <citation type="submission" date="2019-09" db="EMBL/GenBank/DDBJ databases">
        <authorList>
            <person name="Li J."/>
        </authorList>
    </citation>
    <scope>NUCLEOTIDE SEQUENCE [LARGE SCALE GENOMIC DNA]</scope>
    <source>
        <strain evidence="1">NRBC 14897</strain>
    </source>
</reference>
<evidence type="ECO:0000313" key="1">
    <source>
        <dbReference type="EMBL" id="KAA1378296.1"/>
    </source>
</evidence>
<accession>A0A641AN56</accession>
<organism evidence="1 2">
    <name type="scientific">Aeromicrobium fastidiosum</name>
    <dbReference type="NCBI Taxonomy" id="52699"/>
    <lineage>
        <taxon>Bacteria</taxon>
        <taxon>Bacillati</taxon>
        <taxon>Actinomycetota</taxon>
        <taxon>Actinomycetes</taxon>
        <taxon>Propionibacteriales</taxon>
        <taxon>Nocardioidaceae</taxon>
        <taxon>Aeromicrobium</taxon>
    </lineage>
</organism>
<dbReference type="EMBL" id="SDPP02000002">
    <property type="protein sequence ID" value="KAA1378296.1"/>
    <property type="molecule type" value="Genomic_DNA"/>
</dbReference>
<sequence length="216" mass="23424">MTGTQRVVAAPGAYRLVLPSGWFTISADPSRRDKDITRLMDRQFTGTARDELIGLRVELDRRLRRDVARAAERGTTQIHALVDPLLGLPISATLVVAQLFAGPAGALDLQVLELLGDAEGVLENDAVRIAGVDALRRVRRAEAPLTEDEGAPLVWHTHVDYVVQADADRLLVLSFVTSTDEVAEAMVVVFDKIAATLHLDGDGDLTWSAPSLTEQP</sequence>
<name>A0A641AN56_9ACTN</name>
<dbReference type="Proteomes" id="UP001515100">
    <property type="component" value="Unassembled WGS sequence"/>
</dbReference>
<protein>
    <submittedName>
        <fullName evidence="1">Uncharacterized protein</fullName>
    </submittedName>
</protein>
<comment type="caution">
    <text evidence="1">The sequence shown here is derived from an EMBL/GenBank/DDBJ whole genome shotgun (WGS) entry which is preliminary data.</text>
</comment>